<gene>
    <name evidence="1" type="ORF">GCWU000342_00149</name>
</gene>
<evidence type="ECO:0000313" key="2">
    <source>
        <dbReference type="Proteomes" id="UP000003494"/>
    </source>
</evidence>
<dbReference type="AlphaFoldDB" id="C4G854"/>
<evidence type="ECO:0000313" key="1">
    <source>
        <dbReference type="EMBL" id="EEP28807.1"/>
    </source>
</evidence>
<keyword evidence="2" id="KW-1185">Reference proteome</keyword>
<reference evidence="1" key="1">
    <citation type="submission" date="2009-04" db="EMBL/GenBank/DDBJ databases">
        <authorList>
            <person name="Weinstock G."/>
            <person name="Sodergren E."/>
            <person name="Clifton S."/>
            <person name="Fulton L."/>
            <person name="Fulton B."/>
            <person name="Courtney L."/>
            <person name="Fronick C."/>
            <person name="Harrison M."/>
            <person name="Strong C."/>
            <person name="Farmer C."/>
            <person name="Delahaunty K."/>
            <person name="Markovic C."/>
            <person name="Hall O."/>
            <person name="Minx P."/>
            <person name="Tomlinson C."/>
            <person name="Mitreva M."/>
            <person name="Nelson J."/>
            <person name="Hou S."/>
            <person name="Wollam A."/>
            <person name="Pepin K.H."/>
            <person name="Johnson M."/>
            <person name="Bhonagiri V."/>
            <person name="Nash W.E."/>
            <person name="Warren W."/>
            <person name="Chinwalla A."/>
            <person name="Mardis E.R."/>
            <person name="Wilson R.K."/>
        </authorList>
    </citation>
    <scope>NUCLEOTIDE SEQUENCE [LARGE SCALE GENOMIC DNA]</scope>
    <source>
        <strain evidence="1">DSM 14600</strain>
    </source>
</reference>
<sequence>MRLGVTVDKVRSALLKLDEIDPDEVIRNDLRRTYYGKKAVVTISIVQKRLIQVNPRESK</sequence>
<accession>C4G854</accession>
<protein>
    <submittedName>
        <fullName evidence="1">Uncharacterized protein</fullName>
    </submittedName>
</protein>
<comment type="caution">
    <text evidence="1">The sequence shown here is derived from an EMBL/GenBank/DDBJ whole genome shotgun (WGS) entry which is preliminary data.</text>
</comment>
<proteinExistence type="predicted"/>
<dbReference type="EMBL" id="ACIP02000001">
    <property type="protein sequence ID" value="EEP28807.1"/>
    <property type="molecule type" value="Genomic_DNA"/>
</dbReference>
<dbReference type="HOGENOM" id="CLU_2958241_0_0_9"/>
<name>C4G854_9FIRM</name>
<dbReference type="Proteomes" id="UP000003494">
    <property type="component" value="Unassembled WGS sequence"/>
</dbReference>
<dbReference type="STRING" id="626523.GCWU000342_00149"/>
<organism evidence="1 2">
    <name type="scientific">Shuttleworthella satelles DSM 14600</name>
    <dbReference type="NCBI Taxonomy" id="626523"/>
    <lineage>
        <taxon>Bacteria</taxon>
        <taxon>Bacillati</taxon>
        <taxon>Bacillota</taxon>
        <taxon>Clostridia</taxon>
        <taxon>Lachnospirales</taxon>
        <taxon>Lachnospiraceae</taxon>
        <taxon>Shuttleworthella</taxon>
    </lineage>
</organism>